<comment type="caution">
    <text evidence="2">The sequence shown here is derived from an EMBL/GenBank/DDBJ whole genome shotgun (WGS) entry which is preliminary data.</text>
</comment>
<protein>
    <submittedName>
        <fullName evidence="2">Acetyltransferase</fullName>
    </submittedName>
</protein>
<accession>A0ABQ3BIU2</accession>
<organism evidence="2 3">
    <name type="scientific">Streptomyces rubiginosohelvolus</name>
    <dbReference type="NCBI Taxonomy" id="67362"/>
    <lineage>
        <taxon>Bacteria</taxon>
        <taxon>Bacillati</taxon>
        <taxon>Actinomycetota</taxon>
        <taxon>Actinomycetes</taxon>
        <taxon>Kitasatosporales</taxon>
        <taxon>Streptomycetaceae</taxon>
        <taxon>Streptomyces</taxon>
    </lineage>
</organism>
<evidence type="ECO:0000259" key="1">
    <source>
        <dbReference type="PROSITE" id="PS51186"/>
    </source>
</evidence>
<dbReference type="Proteomes" id="UP000624183">
    <property type="component" value="Unassembled WGS sequence"/>
</dbReference>
<dbReference type="EMBL" id="BMUW01000001">
    <property type="protein sequence ID" value="GGZ40459.1"/>
    <property type="molecule type" value="Genomic_DNA"/>
</dbReference>
<dbReference type="PANTHER" id="PTHR43792:SF16">
    <property type="entry name" value="N-ACETYLTRANSFERASE DOMAIN-CONTAINING PROTEIN"/>
    <property type="match status" value="1"/>
</dbReference>
<dbReference type="InterPro" id="IPR016181">
    <property type="entry name" value="Acyl_CoA_acyltransferase"/>
</dbReference>
<dbReference type="Gene3D" id="3.40.630.30">
    <property type="match status" value="1"/>
</dbReference>
<sequence length="207" mass="21362">MGRVGSGLVPTIVPPLPITPPPFTTARLDALPLEPSYAEEMAAVLADPALYVFTGGEPPAPAALRARYERQCAGSPDPGERWWNWVLRVRAAGGTVGQAGGEAPGETARRAAGELVGYVQATVRGACAEIAWVVGTPWQGRGYASEAAKGLAAHLASAGGVRELVAHIHPDHAASAAVAVAAGLGPTEEWEDGERRWAGNVTPPLVP</sequence>
<evidence type="ECO:0000313" key="2">
    <source>
        <dbReference type="EMBL" id="GGZ40459.1"/>
    </source>
</evidence>
<dbReference type="Pfam" id="PF13302">
    <property type="entry name" value="Acetyltransf_3"/>
    <property type="match status" value="1"/>
</dbReference>
<reference evidence="3" key="1">
    <citation type="journal article" date="2019" name="Int. J. Syst. Evol. Microbiol.">
        <title>The Global Catalogue of Microorganisms (GCM) 10K type strain sequencing project: providing services to taxonomists for standard genome sequencing and annotation.</title>
        <authorList>
            <consortium name="The Broad Institute Genomics Platform"/>
            <consortium name="The Broad Institute Genome Sequencing Center for Infectious Disease"/>
            <person name="Wu L."/>
            <person name="Ma J."/>
        </authorList>
    </citation>
    <scope>NUCLEOTIDE SEQUENCE [LARGE SCALE GENOMIC DNA]</scope>
    <source>
        <strain evidence="3">JCM 4602</strain>
    </source>
</reference>
<dbReference type="InterPro" id="IPR051531">
    <property type="entry name" value="N-acetyltransferase"/>
</dbReference>
<name>A0ABQ3BIU2_9ACTN</name>
<evidence type="ECO:0000313" key="3">
    <source>
        <dbReference type="Proteomes" id="UP000624183"/>
    </source>
</evidence>
<gene>
    <name evidence="2" type="ORF">GCM10010328_13550</name>
</gene>
<proteinExistence type="predicted"/>
<dbReference type="PROSITE" id="PS51186">
    <property type="entry name" value="GNAT"/>
    <property type="match status" value="1"/>
</dbReference>
<keyword evidence="3" id="KW-1185">Reference proteome</keyword>
<dbReference type="InterPro" id="IPR000182">
    <property type="entry name" value="GNAT_dom"/>
</dbReference>
<feature type="domain" description="N-acetyltransferase" evidence="1">
    <location>
        <begin position="28"/>
        <end position="207"/>
    </location>
</feature>
<dbReference type="PANTHER" id="PTHR43792">
    <property type="entry name" value="GNAT FAMILY, PUTATIVE (AFU_ORTHOLOGUE AFUA_3G00765)-RELATED-RELATED"/>
    <property type="match status" value="1"/>
</dbReference>
<dbReference type="SUPFAM" id="SSF55729">
    <property type="entry name" value="Acyl-CoA N-acyltransferases (Nat)"/>
    <property type="match status" value="1"/>
</dbReference>